<dbReference type="Proteomes" id="UP000790787">
    <property type="component" value="Chromosome 7"/>
</dbReference>
<name>A0A1S3Z4A7_TOBAC</name>
<keyword evidence="2" id="KW-1185">Reference proteome</keyword>
<feature type="compositionally biased region" description="Polar residues" evidence="1">
    <location>
        <begin position="103"/>
        <end position="113"/>
    </location>
</feature>
<dbReference type="RefSeq" id="XP_016459295.1">
    <property type="nucleotide sequence ID" value="XM_016603809.1"/>
</dbReference>
<organism evidence="2 3">
    <name type="scientific">Nicotiana tabacum</name>
    <name type="common">Common tobacco</name>
    <dbReference type="NCBI Taxonomy" id="4097"/>
    <lineage>
        <taxon>Eukaryota</taxon>
        <taxon>Viridiplantae</taxon>
        <taxon>Streptophyta</taxon>
        <taxon>Embryophyta</taxon>
        <taxon>Tracheophyta</taxon>
        <taxon>Spermatophyta</taxon>
        <taxon>Magnoliopsida</taxon>
        <taxon>eudicotyledons</taxon>
        <taxon>Gunneridae</taxon>
        <taxon>Pentapetalae</taxon>
        <taxon>asterids</taxon>
        <taxon>lamiids</taxon>
        <taxon>Solanales</taxon>
        <taxon>Solanaceae</taxon>
        <taxon>Nicotianoideae</taxon>
        <taxon>Nicotianeae</taxon>
        <taxon>Nicotiana</taxon>
    </lineage>
</organism>
<dbReference type="RefSeq" id="XP_016459295.1">
    <property type="nucleotide sequence ID" value="XM_016603809.2"/>
</dbReference>
<reference evidence="3" key="2">
    <citation type="submission" date="2025-08" db="UniProtKB">
        <authorList>
            <consortium name="RefSeq"/>
        </authorList>
    </citation>
    <scope>IDENTIFICATION</scope>
    <source>
        <tissue evidence="3">Leaf</tissue>
    </source>
</reference>
<dbReference type="PaxDb" id="4097-A0A1S3Z4A7"/>
<feature type="compositionally biased region" description="Basic and acidic residues" evidence="1">
    <location>
        <begin position="85"/>
        <end position="101"/>
    </location>
</feature>
<dbReference type="GeneID" id="107782866"/>
<evidence type="ECO:0000313" key="3">
    <source>
        <dbReference type="RefSeq" id="XP_016459295.1"/>
    </source>
</evidence>
<dbReference type="KEGG" id="nta:107782866"/>
<feature type="compositionally biased region" description="Low complexity" evidence="1">
    <location>
        <begin position="114"/>
        <end position="128"/>
    </location>
</feature>
<gene>
    <name evidence="3" type="primary">LOC107782866</name>
</gene>
<accession>A0A1S3Z4A7</accession>
<protein>
    <submittedName>
        <fullName evidence="3">Uncharacterized protein LOC107782866</fullName>
    </submittedName>
</protein>
<reference evidence="2" key="1">
    <citation type="journal article" date="2014" name="Nat. Commun.">
        <title>The tobacco genome sequence and its comparison with those of tomato and potato.</title>
        <authorList>
            <person name="Sierro N."/>
            <person name="Battey J.N."/>
            <person name="Ouadi S."/>
            <person name="Bakaher N."/>
            <person name="Bovet L."/>
            <person name="Willig A."/>
            <person name="Goepfert S."/>
            <person name="Peitsch M.C."/>
            <person name="Ivanov N.V."/>
        </authorList>
    </citation>
    <scope>NUCLEOTIDE SEQUENCE [LARGE SCALE GENOMIC DNA]</scope>
</reference>
<dbReference type="AlphaFoldDB" id="A0A1S3Z4A7"/>
<sequence length="136" mass="14636">MKGGINANIKFLTAAITLLGEKKPYAGEAMIKEVHSMLQELKQLHSLLDTSDSETTSIEGLLKSLLSRKPKLESLLNQCIVPKGSSEEKVDALSGELEKMEMTSASTESGSSNQGAKKTQQKGKGNSKNSKKGKKK</sequence>
<proteinExistence type="predicted"/>
<dbReference type="OMA" id="KMEMTSA"/>
<evidence type="ECO:0000256" key="1">
    <source>
        <dbReference type="SAM" id="MobiDB-lite"/>
    </source>
</evidence>
<evidence type="ECO:0000313" key="2">
    <source>
        <dbReference type="Proteomes" id="UP000790787"/>
    </source>
</evidence>
<feature type="region of interest" description="Disordered" evidence="1">
    <location>
        <begin position="85"/>
        <end position="136"/>
    </location>
</feature>